<dbReference type="Proteomes" id="UP000006591">
    <property type="component" value="Chromosome 3"/>
</dbReference>
<proteinExistence type="predicted"/>
<evidence type="ECO:0000256" key="1">
    <source>
        <dbReference type="SAM" id="Phobius"/>
    </source>
</evidence>
<keyword evidence="1" id="KW-1133">Transmembrane helix</keyword>
<evidence type="ECO:0000313" key="3">
    <source>
        <dbReference type="Proteomes" id="UP000006591"/>
    </source>
</evidence>
<evidence type="ECO:0000313" key="2">
    <source>
        <dbReference type="EnsemblPlants" id="ONIVA03G24780.1"/>
    </source>
</evidence>
<protein>
    <submittedName>
        <fullName evidence="2">Uncharacterized protein</fullName>
    </submittedName>
</protein>
<reference evidence="2" key="1">
    <citation type="submission" date="2015-04" db="UniProtKB">
        <authorList>
            <consortium name="EnsemblPlants"/>
        </authorList>
    </citation>
    <scope>IDENTIFICATION</scope>
    <source>
        <strain evidence="2">SL10</strain>
    </source>
</reference>
<keyword evidence="3" id="KW-1185">Reference proteome</keyword>
<organism evidence="2">
    <name type="scientific">Oryza nivara</name>
    <name type="common">Indian wild rice</name>
    <name type="synonym">Oryza sativa f. spontanea</name>
    <dbReference type="NCBI Taxonomy" id="4536"/>
    <lineage>
        <taxon>Eukaryota</taxon>
        <taxon>Viridiplantae</taxon>
        <taxon>Streptophyta</taxon>
        <taxon>Embryophyta</taxon>
        <taxon>Tracheophyta</taxon>
        <taxon>Spermatophyta</taxon>
        <taxon>Magnoliopsida</taxon>
        <taxon>Liliopsida</taxon>
        <taxon>Poales</taxon>
        <taxon>Poaceae</taxon>
        <taxon>BOP clade</taxon>
        <taxon>Oryzoideae</taxon>
        <taxon>Oryzeae</taxon>
        <taxon>Oryzinae</taxon>
        <taxon>Oryza</taxon>
    </lineage>
</organism>
<reference evidence="2" key="2">
    <citation type="submission" date="2018-04" db="EMBL/GenBank/DDBJ databases">
        <title>OnivRS2 (Oryza nivara Reference Sequence Version 2).</title>
        <authorList>
            <person name="Zhang J."/>
            <person name="Kudrna D."/>
            <person name="Lee S."/>
            <person name="Talag J."/>
            <person name="Rajasekar S."/>
            <person name="Welchert J."/>
            <person name="Hsing Y.-I."/>
            <person name="Wing R.A."/>
        </authorList>
    </citation>
    <scope>NUCLEOTIDE SEQUENCE [LARGE SCALE GENOMIC DNA]</scope>
    <source>
        <strain evidence="2">SL10</strain>
    </source>
</reference>
<keyword evidence="1" id="KW-0472">Membrane</keyword>
<dbReference type="HOGENOM" id="CLU_1716184_0_0_1"/>
<accession>A0A0E0GPN2</accession>
<sequence>MLLLATALNDWDWNFPSPGAPDPSMTQTSRVSPSSFSLIPSFPTSDYLVNDSSVAVKIVWFLPLWFYRFSCWDCNFTPLLELEHLNISPPCSGTSCSSRNYTGLLEHHLLLLQVGLSAVSLQHLLAAMVYMVSLVVFLWLLLLRYGVTVVPVY</sequence>
<keyword evidence="1" id="KW-0812">Transmembrane</keyword>
<name>A0A0E0GPN2_ORYNI</name>
<dbReference type="Gramene" id="ONIVA03G24780.1">
    <property type="protein sequence ID" value="ONIVA03G24780.1"/>
    <property type="gene ID" value="ONIVA03G24780"/>
</dbReference>
<dbReference type="AlphaFoldDB" id="A0A0E0GPN2"/>
<feature type="transmembrane region" description="Helical" evidence="1">
    <location>
        <begin position="124"/>
        <end position="147"/>
    </location>
</feature>
<dbReference type="EnsemblPlants" id="ONIVA03G24780.1">
    <property type="protein sequence ID" value="ONIVA03G24780.1"/>
    <property type="gene ID" value="ONIVA03G24780"/>
</dbReference>